<keyword evidence="3" id="KW-1185">Reference proteome</keyword>
<dbReference type="EMBL" id="KN829566">
    <property type="protein sequence ID" value="KIK73632.1"/>
    <property type="molecule type" value="Genomic_DNA"/>
</dbReference>
<protein>
    <submittedName>
        <fullName evidence="2">Uncharacterized protein</fullName>
    </submittedName>
</protein>
<dbReference type="Proteomes" id="UP000054538">
    <property type="component" value="Unassembled WGS sequence"/>
</dbReference>
<feature type="compositionally biased region" description="Acidic residues" evidence="1">
    <location>
        <begin position="19"/>
        <end position="28"/>
    </location>
</feature>
<dbReference type="HOGENOM" id="CLU_2740798_0_0_1"/>
<organism evidence="2 3">
    <name type="scientific">Paxillus rubicundulus Ve08.2h10</name>
    <dbReference type="NCBI Taxonomy" id="930991"/>
    <lineage>
        <taxon>Eukaryota</taxon>
        <taxon>Fungi</taxon>
        <taxon>Dikarya</taxon>
        <taxon>Basidiomycota</taxon>
        <taxon>Agaricomycotina</taxon>
        <taxon>Agaricomycetes</taxon>
        <taxon>Agaricomycetidae</taxon>
        <taxon>Boletales</taxon>
        <taxon>Paxilineae</taxon>
        <taxon>Paxillaceae</taxon>
        <taxon>Paxillus</taxon>
    </lineage>
</organism>
<dbReference type="AlphaFoldDB" id="A0A0D0BQ27"/>
<dbReference type="InParanoid" id="A0A0D0BQ27"/>
<name>A0A0D0BQ27_9AGAM</name>
<evidence type="ECO:0000256" key="1">
    <source>
        <dbReference type="SAM" id="MobiDB-lite"/>
    </source>
</evidence>
<reference evidence="2 3" key="1">
    <citation type="submission" date="2014-04" db="EMBL/GenBank/DDBJ databases">
        <authorList>
            <consortium name="DOE Joint Genome Institute"/>
            <person name="Kuo A."/>
            <person name="Kohler A."/>
            <person name="Jargeat P."/>
            <person name="Nagy L.G."/>
            <person name="Floudas D."/>
            <person name="Copeland A."/>
            <person name="Barry K.W."/>
            <person name="Cichocki N."/>
            <person name="Veneault-Fourrey C."/>
            <person name="LaButti K."/>
            <person name="Lindquist E.A."/>
            <person name="Lipzen A."/>
            <person name="Lundell T."/>
            <person name="Morin E."/>
            <person name="Murat C."/>
            <person name="Sun H."/>
            <person name="Tunlid A."/>
            <person name="Henrissat B."/>
            <person name="Grigoriev I.V."/>
            <person name="Hibbett D.S."/>
            <person name="Martin F."/>
            <person name="Nordberg H.P."/>
            <person name="Cantor M.N."/>
            <person name="Hua S.X."/>
        </authorList>
    </citation>
    <scope>NUCLEOTIDE SEQUENCE [LARGE SCALE GENOMIC DNA]</scope>
    <source>
        <strain evidence="2 3">Ve08.2h10</strain>
    </source>
</reference>
<evidence type="ECO:0000313" key="3">
    <source>
        <dbReference type="Proteomes" id="UP000054538"/>
    </source>
</evidence>
<gene>
    <name evidence="2" type="ORF">PAXRUDRAFT_20656</name>
</gene>
<feature type="compositionally biased region" description="Basic and acidic residues" evidence="1">
    <location>
        <begin position="1"/>
        <end position="18"/>
    </location>
</feature>
<feature type="region of interest" description="Disordered" evidence="1">
    <location>
        <begin position="1"/>
        <end position="30"/>
    </location>
</feature>
<accession>A0A0D0BQ27</accession>
<proteinExistence type="predicted"/>
<reference evidence="3" key="2">
    <citation type="submission" date="2015-01" db="EMBL/GenBank/DDBJ databases">
        <title>Evolutionary Origins and Diversification of the Mycorrhizal Mutualists.</title>
        <authorList>
            <consortium name="DOE Joint Genome Institute"/>
            <consortium name="Mycorrhizal Genomics Consortium"/>
            <person name="Kohler A."/>
            <person name="Kuo A."/>
            <person name="Nagy L.G."/>
            <person name="Floudas D."/>
            <person name="Copeland A."/>
            <person name="Barry K.W."/>
            <person name="Cichocki N."/>
            <person name="Veneault-Fourrey C."/>
            <person name="LaButti K."/>
            <person name="Lindquist E.A."/>
            <person name="Lipzen A."/>
            <person name="Lundell T."/>
            <person name="Morin E."/>
            <person name="Murat C."/>
            <person name="Riley R."/>
            <person name="Ohm R."/>
            <person name="Sun H."/>
            <person name="Tunlid A."/>
            <person name="Henrissat B."/>
            <person name="Grigoriev I.V."/>
            <person name="Hibbett D.S."/>
            <person name="Martin F."/>
        </authorList>
    </citation>
    <scope>NUCLEOTIDE SEQUENCE [LARGE SCALE GENOMIC DNA]</scope>
    <source>
        <strain evidence="3">Ve08.2h10</strain>
    </source>
</reference>
<sequence>MGVVHGLDDNHDDDHIIADADDDDDDADVPSIEVDTAPHCVDNTEKGSGNSLVAAGEQEDIWAFIDFDACM</sequence>
<evidence type="ECO:0000313" key="2">
    <source>
        <dbReference type="EMBL" id="KIK73632.1"/>
    </source>
</evidence>
<dbReference type="OrthoDB" id="3341102at2759"/>